<dbReference type="Proteomes" id="UP000293902">
    <property type="component" value="Chromosome"/>
</dbReference>
<keyword evidence="12" id="KW-1185">Reference proteome</keyword>
<feature type="transmembrane region" description="Helical" evidence="7">
    <location>
        <begin position="229"/>
        <end position="250"/>
    </location>
</feature>
<keyword evidence="3 10" id="KW-0808">Transferase</keyword>
<comment type="subcellular location">
    <subcellularLocation>
        <location evidence="1">Membrane</location>
        <topology evidence="1">Multi-pass membrane protein</topology>
    </subcellularLocation>
</comment>
<evidence type="ECO:0000256" key="4">
    <source>
        <dbReference type="ARBA" id="ARBA00022692"/>
    </source>
</evidence>
<dbReference type="EMBL" id="CP036313">
    <property type="protein sequence ID" value="QBH15054.1"/>
    <property type="molecule type" value="Genomic_DNA"/>
</dbReference>
<evidence type="ECO:0000313" key="9">
    <source>
        <dbReference type="EMBL" id="QBH15054.1"/>
    </source>
</evidence>
<name>A0A328FEG4_9BACT</name>
<evidence type="ECO:0000313" key="10">
    <source>
        <dbReference type="EMBL" id="RAM02699.1"/>
    </source>
</evidence>
<feature type="domain" description="Bacterial sugar transferase" evidence="8">
    <location>
        <begin position="222"/>
        <end position="411"/>
    </location>
</feature>
<dbReference type="EMBL" id="QLNI01000011">
    <property type="protein sequence ID" value="RAM02699.1"/>
    <property type="molecule type" value="Genomic_DNA"/>
</dbReference>
<evidence type="ECO:0000313" key="12">
    <source>
        <dbReference type="Proteomes" id="UP000293902"/>
    </source>
</evidence>
<evidence type="ECO:0000256" key="1">
    <source>
        <dbReference type="ARBA" id="ARBA00004141"/>
    </source>
</evidence>
<gene>
    <name evidence="10" type="ORF">DO021_06555</name>
    <name evidence="9" type="ORF">EYB58_20300</name>
</gene>
<comment type="similarity">
    <text evidence="2">Belongs to the bacterial sugar transferase family.</text>
</comment>
<evidence type="ECO:0000256" key="2">
    <source>
        <dbReference type="ARBA" id="ARBA00006464"/>
    </source>
</evidence>
<protein>
    <submittedName>
        <fullName evidence="10">Sugar transferase</fullName>
    </submittedName>
</protein>
<dbReference type="AlphaFoldDB" id="A0A328FEG4"/>
<evidence type="ECO:0000313" key="11">
    <source>
        <dbReference type="Proteomes" id="UP000248798"/>
    </source>
</evidence>
<feature type="transmembrane region" description="Helical" evidence="7">
    <location>
        <begin position="21"/>
        <end position="41"/>
    </location>
</feature>
<evidence type="ECO:0000256" key="5">
    <source>
        <dbReference type="ARBA" id="ARBA00022989"/>
    </source>
</evidence>
<dbReference type="NCBIfam" id="TIGR03025">
    <property type="entry name" value="EPS_sugtrans"/>
    <property type="match status" value="1"/>
</dbReference>
<keyword evidence="6 7" id="KW-0472">Membrane</keyword>
<sequence>MSSGVYQSFREKPFSWFFIHIVKACFFGILILNVVLFAMSVKDMSRILMGIFFVLNIFGLTLFKWCVVMMLQQLRAQGYNTRNVLIVGSRDRAVDVIKSIDVSREGGYRILGCFDINPEIVGSSVVNGHKVVGTITDLKAYLENNVVDELIFAMPLRLIENPDKYLVLAESMGVRVRFIPDWQIHYLKYTPAVAQIHVVDFSGIPTLTLQSTPINEGLLLMKSFMDYGLALFFLIVLSPVFAIISLAIYLTSPGPVFYSQERLGQNGRRFKVLKFRSMVLDADKKLEALKSLNEADGPAFKIKKDPRIIPYVGTFLRKTSLDELPQFINVLMGDMSLVGPRPPLPSEVCQYEVWQRRRLSMKPGLTCLWQIAPKRNDLTFDEWMKLDLLYIDKWSLRLDCMLIMKTVGSVLTGAGR</sequence>
<dbReference type="Pfam" id="PF02397">
    <property type="entry name" value="Bac_transf"/>
    <property type="match status" value="1"/>
</dbReference>
<accession>A0A328FEG4</accession>
<keyword evidence="5 7" id="KW-1133">Transmembrane helix</keyword>
<dbReference type="GO" id="GO:0016780">
    <property type="term" value="F:phosphotransferase activity, for other substituted phosphate groups"/>
    <property type="evidence" value="ECO:0007669"/>
    <property type="project" value="TreeGrafter"/>
</dbReference>
<dbReference type="OrthoDB" id="9808602at2"/>
<evidence type="ECO:0000256" key="6">
    <source>
        <dbReference type="ARBA" id="ARBA00023136"/>
    </source>
</evidence>
<evidence type="ECO:0000259" key="8">
    <source>
        <dbReference type="Pfam" id="PF02397"/>
    </source>
</evidence>
<dbReference type="RefSeq" id="WP_111954932.1">
    <property type="nucleotide sequence ID" value="NZ_CP036313.1"/>
</dbReference>
<dbReference type="Gene3D" id="3.40.50.720">
    <property type="entry name" value="NAD(P)-binding Rossmann-like Domain"/>
    <property type="match status" value="1"/>
</dbReference>
<dbReference type="InterPro" id="IPR017475">
    <property type="entry name" value="EPS_sugar_tfrase"/>
</dbReference>
<evidence type="ECO:0000256" key="7">
    <source>
        <dbReference type="SAM" id="Phobius"/>
    </source>
</evidence>
<dbReference type="InterPro" id="IPR003362">
    <property type="entry name" value="Bact_transf"/>
</dbReference>
<proteinExistence type="inferred from homology"/>
<reference evidence="10 11" key="1">
    <citation type="submission" date="2018-06" db="EMBL/GenBank/DDBJ databases">
        <title>Complete Genome Sequence of Desulfobacter hydrogenophilus (DSM3380).</title>
        <authorList>
            <person name="Marietou A."/>
            <person name="Schreiber L."/>
            <person name="Marshall I."/>
            <person name="Jorgensen B."/>
        </authorList>
    </citation>
    <scope>NUCLEOTIDE SEQUENCE [LARGE SCALE GENOMIC DNA]</scope>
    <source>
        <strain evidence="10 11">DSM 3380</strain>
    </source>
</reference>
<keyword evidence="4 7" id="KW-0812">Transmembrane</keyword>
<dbReference type="PANTHER" id="PTHR30576">
    <property type="entry name" value="COLANIC BIOSYNTHESIS UDP-GLUCOSE LIPID CARRIER TRANSFERASE"/>
    <property type="match status" value="1"/>
</dbReference>
<evidence type="ECO:0000256" key="3">
    <source>
        <dbReference type="ARBA" id="ARBA00022679"/>
    </source>
</evidence>
<reference evidence="9 12" key="2">
    <citation type="submission" date="2019-02" db="EMBL/GenBank/DDBJ databases">
        <title>Complete genome sequence of Desulfobacter hydrogenophilus AcRS1.</title>
        <authorList>
            <person name="Marietou A."/>
            <person name="Lund M.B."/>
            <person name="Marshall I.P.G."/>
            <person name="Schreiber L."/>
            <person name="Jorgensen B."/>
        </authorList>
    </citation>
    <scope>NUCLEOTIDE SEQUENCE [LARGE SCALE GENOMIC DNA]</scope>
    <source>
        <strain evidence="9 12">AcRS1</strain>
    </source>
</reference>
<dbReference type="Pfam" id="PF13727">
    <property type="entry name" value="CoA_binding_3"/>
    <property type="match status" value="1"/>
</dbReference>
<feature type="transmembrane region" description="Helical" evidence="7">
    <location>
        <begin position="47"/>
        <end position="67"/>
    </location>
</feature>
<organism evidence="10 11">
    <name type="scientific">Desulfobacter hydrogenophilus</name>
    <dbReference type="NCBI Taxonomy" id="2291"/>
    <lineage>
        <taxon>Bacteria</taxon>
        <taxon>Pseudomonadati</taxon>
        <taxon>Thermodesulfobacteriota</taxon>
        <taxon>Desulfobacteria</taxon>
        <taxon>Desulfobacterales</taxon>
        <taxon>Desulfobacteraceae</taxon>
        <taxon>Desulfobacter</taxon>
    </lineage>
</organism>
<dbReference type="Proteomes" id="UP000248798">
    <property type="component" value="Unassembled WGS sequence"/>
</dbReference>
<dbReference type="GO" id="GO:0016020">
    <property type="term" value="C:membrane"/>
    <property type="evidence" value="ECO:0007669"/>
    <property type="project" value="UniProtKB-SubCell"/>
</dbReference>
<dbReference type="PANTHER" id="PTHR30576:SF10">
    <property type="entry name" value="SLL5057 PROTEIN"/>
    <property type="match status" value="1"/>
</dbReference>